<keyword evidence="1 2" id="KW-0732">Signal</keyword>
<organism evidence="5 6">
    <name type="scientific">Amylocarpus encephaloides</name>
    <dbReference type="NCBI Taxonomy" id="45428"/>
    <lineage>
        <taxon>Eukaryota</taxon>
        <taxon>Fungi</taxon>
        <taxon>Dikarya</taxon>
        <taxon>Ascomycota</taxon>
        <taxon>Pezizomycotina</taxon>
        <taxon>Leotiomycetes</taxon>
        <taxon>Helotiales</taxon>
        <taxon>Helotiales incertae sedis</taxon>
        <taxon>Amylocarpus</taxon>
    </lineage>
</organism>
<dbReference type="EMBL" id="MU251633">
    <property type="protein sequence ID" value="KAG9230945.1"/>
    <property type="molecule type" value="Genomic_DNA"/>
</dbReference>
<evidence type="ECO:0000313" key="6">
    <source>
        <dbReference type="Proteomes" id="UP000824998"/>
    </source>
</evidence>
<dbReference type="GO" id="GO:0031505">
    <property type="term" value="P:fungal-type cell wall organization"/>
    <property type="evidence" value="ECO:0007669"/>
    <property type="project" value="TreeGrafter"/>
</dbReference>
<protein>
    <submittedName>
        <fullName evidence="5">Uncharacterized protein</fullName>
    </submittedName>
</protein>
<feature type="domain" description="Yeast cell wall synthesis Kre9/Knh1-like N-terminal" evidence="4">
    <location>
        <begin position="26"/>
        <end position="124"/>
    </location>
</feature>
<evidence type="ECO:0000259" key="4">
    <source>
        <dbReference type="Pfam" id="PF10342"/>
    </source>
</evidence>
<evidence type="ECO:0000256" key="1">
    <source>
        <dbReference type="ARBA" id="ARBA00022729"/>
    </source>
</evidence>
<proteinExistence type="predicted"/>
<dbReference type="InterPro" id="IPR018466">
    <property type="entry name" value="Kre9/Knh1-like_N"/>
</dbReference>
<feature type="domain" description="Yeast cell wall synthesis Kre9/Knh1 C-terminal" evidence="3">
    <location>
        <begin position="167"/>
        <end position="247"/>
    </location>
</feature>
<feature type="signal peptide" evidence="2">
    <location>
        <begin position="1"/>
        <end position="19"/>
    </location>
</feature>
<accession>A0A9P7YD72</accession>
<dbReference type="InterPro" id="IPR008659">
    <property type="entry name" value="Kre9/Knh1_C"/>
</dbReference>
<dbReference type="AlphaFoldDB" id="A0A9P7YD72"/>
<name>A0A9P7YD72_9HELO</name>
<dbReference type="InterPro" id="IPR045328">
    <property type="entry name" value="Kre9/Knh1"/>
</dbReference>
<dbReference type="GO" id="GO:0042546">
    <property type="term" value="P:cell wall biogenesis"/>
    <property type="evidence" value="ECO:0007669"/>
    <property type="project" value="InterPro"/>
</dbReference>
<dbReference type="Pfam" id="PF05390">
    <property type="entry name" value="Kre9_KNH1_C"/>
    <property type="match status" value="1"/>
</dbReference>
<reference evidence="5" key="1">
    <citation type="journal article" date="2021" name="IMA Fungus">
        <title>Genomic characterization of three marine fungi, including Emericellopsis atlantica sp. nov. with signatures of a generalist lifestyle and marine biomass degradation.</title>
        <authorList>
            <person name="Hagestad O.C."/>
            <person name="Hou L."/>
            <person name="Andersen J.H."/>
            <person name="Hansen E.H."/>
            <person name="Altermark B."/>
            <person name="Li C."/>
            <person name="Kuhnert E."/>
            <person name="Cox R.J."/>
            <person name="Crous P.W."/>
            <person name="Spatafora J.W."/>
            <person name="Lail K."/>
            <person name="Amirebrahimi M."/>
            <person name="Lipzen A."/>
            <person name="Pangilinan J."/>
            <person name="Andreopoulos W."/>
            <person name="Hayes R.D."/>
            <person name="Ng V."/>
            <person name="Grigoriev I.V."/>
            <person name="Jackson S.A."/>
            <person name="Sutton T.D.S."/>
            <person name="Dobson A.D.W."/>
            <person name="Rama T."/>
        </authorList>
    </citation>
    <scope>NUCLEOTIDE SEQUENCE</scope>
    <source>
        <strain evidence="5">TRa018bII</strain>
    </source>
</reference>
<evidence type="ECO:0000256" key="2">
    <source>
        <dbReference type="SAM" id="SignalP"/>
    </source>
</evidence>
<dbReference type="OrthoDB" id="2432613at2759"/>
<sequence>MRFQRTLPLLATVAPFASAAPVISGPAAGTILPAGTATTVTWKDNGAAPLPAIFQTCQVQLMAGSNAVNTPVWSSPTLVAYTALTASVTPPAAVSGPGTNAYFWGLLCTATGGTYQAFSPHFTLTGMTGAFPAIVAAAAAAPGVLTAAASVNKIAAVNAPAAGAADAALFTVPYNLQSGTVRYAPMQPVPGTAITATNTAPLYPTSAVVFQATYMPIPTIVTTYTQPGTFSAASHPNSAAAASSPVNDMQKFLNRWKD</sequence>
<dbReference type="PANTHER" id="PTHR28154:SF1">
    <property type="entry name" value="CELL WALL SYNTHESIS PROTEIN KNH1-RELATED"/>
    <property type="match status" value="1"/>
</dbReference>
<keyword evidence="6" id="KW-1185">Reference proteome</keyword>
<dbReference type="Pfam" id="PF10342">
    <property type="entry name" value="Kre9_KNH"/>
    <property type="match status" value="1"/>
</dbReference>
<feature type="chain" id="PRO_5040237224" evidence="2">
    <location>
        <begin position="20"/>
        <end position="258"/>
    </location>
</feature>
<evidence type="ECO:0000313" key="5">
    <source>
        <dbReference type="EMBL" id="KAG9230945.1"/>
    </source>
</evidence>
<dbReference type="PANTHER" id="PTHR28154">
    <property type="entry name" value="CELL WALL SYNTHESIS PROTEIN KNH1-RELATED"/>
    <property type="match status" value="1"/>
</dbReference>
<dbReference type="GO" id="GO:0005576">
    <property type="term" value="C:extracellular region"/>
    <property type="evidence" value="ECO:0007669"/>
    <property type="project" value="TreeGrafter"/>
</dbReference>
<evidence type="ECO:0000259" key="3">
    <source>
        <dbReference type="Pfam" id="PF05390"/>
    </source>
</evidence>
<dbReference type="GO" id="GO:0006078">
    <property type="term" value="P:(1-&gt;6)-beta-D-glucan biosynthetic process"/>
    <property type="evidence" value="ECO:0007669"/>
    <property type="project" value="InterPro"/>
</dbReference>
<gene>
    <name evidence="5" type="ORF">BJ875DRAFT_135372</name>
</gene>
<dbReference type="Proteomes" id="UP000824998">
    <property type="component" value="Unassembled WGS sequence"/>
</dbReference>
<comment type="caution">
    <text evidence="5">The sequence shown here is derived from an EMBL/GenBank/DDBJ whole genome shotgun (WGS) entry which is preliminary data.</text>
</comment>